<dbReference type="Gene3D" id="1.10.1170.10">
    <property type="entry name" value="Inhibitor Of Apoptosis Protein (2mihbC-IAP-1), Chain A"/>
    <property type="match status" value="3"/>
</dbReference>
<keyword evidence="3 5" id="KW-0863">Zinc-finger</keyword>
<keyword evidence="4" id="KW-0862">Zinc</keyword>
<dbReference type="Gene3D" id="3.30.40.10">
    <property type="entry name" value="Zinc/RING finger domain, C3HC4 (zinc finger)"/>
    <property type="match status" value="2"/>
</dbReference>
<evidence type="ECO:0000256" key="4">
    <source>
        <dbReference type="ARBA" id="ARBA00022833"/>
    </source>
</evidence>
<proteinExistence type="inferred from homology"/>
<dbReference type="GO" id="GO:0008270">
    <property type="term" value="F:zinc ion binding"/>
    <property type="evidence" value="ECO:0007669"/>
    <property type="project" value="UniProtKB-KW"/>
</dbReference>
<comment type="similarity">
    <text evidence="1">Belongs to the IAP family.</text>
</comment>
<feature type="domain" description="RING-type" evidence="6">
    <location>
        <begin position="356"/>
        <end position="394"/>
    </location>
</feature>
<feature type="domain" description="RING-type" evidence="6">
    <location>
        <begin position="436"/>
        <end position="471"/>
    </location>
</feature>
<keyword evidence="2" id="KW-0479">Metal-binding</keyword>
<reference evidence="7" key="1">
    <citation type="submission" date="2017-10" db="EMBL/GenBank/DDBJ databases">
        <title>Transcriptome Assembly of Sugarcane Aphid Adults.</title>
        <authorList>
            <person name="Scully E.D."/>
            <person name="Palmer N.A."/>
            <person name="Geib S.M."/>
            <person name="Sarath G."/>
            <person name="Sattler S.E."/>
        </authorList>
    </citation>
    <scope>NUCLEOTIDE SEQUENCE</scope>
    <source>
        <tissue evidence="7">Whole body</tissue>
    </source>
</reference>
<dbReference type="InterPro" id="IPR013083">
    <property type="entry name" value="Znf_RING/FYVE/PHD"/>
</dbReference>
<dbReference type="PROSITE" id="PS01282">
    <property type="entry name" value="BIR_REPEAT_1"/>
    <property type="match status" value="1"/>
</dbReference>
<evidence type="ECO:0000256" key="5">
    <source>
        <dbReference type="PROSITE-ProRule" id="PRU00175"/>
    </source>
</evidence>
<dbReference type="InterPro" id="IPR001841">
    <property type="entry name" value="Znf_RING"/>
</dbReference>
<dbReference type="InterPro" id="IPR050784">
    <property type="entry name" value="IAP"/>
</dbReference>
<dbReference type="FunFam" id="1.10.1170.10:FF:000002">
    <property type="entry name" value="Baculoviral IAP repeat containing 7"/>
    <property type="match status" value="1"/>
</dbReference>
<dbReference type="PROSITE" id="PS50089">
    <property type="entry name" value="ZF_RING_2"/>
    <property type="match status" value="2"/>
</dbReference>
<dbReference type="EMBL" id="GFXV01005766">
    <property type="protein sequence ID" value="MBW17571.1"/>
    <property type="molecule type" value="Transcribed_RNA"/>
</dbReference>
<dbReference type="PANTHER" id="PTHR10044:SF139">
    <property type="entry name" value="DEATH-ASSOCIATED INHIBITOR OF APOPTOSIS 2"/>
    <property type="match status" value="1"/>
</dbReference>
<name>A0A2H8TUU0_9HEMI</name>
<dbReference type="SMART" id="SM00238">
    <property type="entry name" value="BIR"/>
    <property type="match status" value="3"/>
</dbReference>
<dbReference type="OrthoDB" id="6113021at2759"/>
<accession>A0A2H8TUU0</accession>
<dbReference type="CDD" id="cd00022">
    <property type="entry name" value="BIR"/>
    <property type="match status" value="3"/>
</dbReference>
<dbReference type="SUPFAM" id="SSF57924">
    <property type="entry name" value="Inhibitor of apoptosis (IAP) repeat"/>
    <property type="match status" value="3"/>
</dbReference>
<dbReference type="AlphaFoldDB" id="A0A2H8TUU0"/>
<evidence type="ECO:0000313" key="7">
    <source>
        <dbReference type="EMBL" id="MBW17571.1"/>
    </source>
</evidence>
<dbReference type="GO" id="GO:0005737">
    <property type="term" value="C:cytoplasm"/>
    <property type="evidence" value="ECO:0007669"/>
    <property type="project" value="TreeGrafter"/>
</dbReference>
<evidence type="ECO:0000256" key="3">
    <source>
        <dbReference type="ARBA" id="ARBA00022771"/>
    </source>
</evidence>
<dbReference type="Pfam" id="PF00653">
    <property type="entry name" value="BIR"/>
    <property type="match status" value="3"/>
</dbReference>
<evidence type="ECO:0000256" key="1">
    <source>
        <dbReference type="ARBA" id="ARBA00006672"/>
    </source>
</evidence>
<evidence type="ECO:0000259" key="6">
    <source>
        <dbReference type="PROSITE" id="PS50089"/>
    </source>
</evidence>
<protein>
    <submittedName>
        <fullName evidence="7">Apoptosis inhibitor IAP</fullName>
    </submittedName>
</protein>
<dbReference type="Pfam" id="PF13920">
    <property type="entry name" value="zf-C3HC4_3"/>
    <property type="match status" value="2"/>
</dbReference>
<dbReference type="PROSITE" id="PS50143">
    <property type="entry name" value="BIR_REPEAT_2"/>
    <property type="match status" value="3"/>
</dbReference>
<gene>
    <name evidence="7" type="primary">IAP_5</name>
</gene>
<organism evidence="7">
    <name type="scientific">Melanaphis sacchari</name>
    <dbReference type="NCBI Taxonomy" id="742174"/>
    <lineage>
        <taxon>Eukaryota</taxon>
        <taxon>Metazoa</taxon>
        <taxon>Ecdysozoa</taxon>
        <taxon>Arthropoda</taxon>
        <taxon>Hexapoda</taxon>
        <taxon>Insecta</taxon>
        <taxon>Pterygota</taxon>
        <taxon>Neoptera</taxon>
        <taxon>Paraneoptera</taxon>
        <taxon>Hemiptera</taxon>
        <taxon>Sternorrhyncha</taxon>
        <taxon>Aphidomorpha</taxon>
        <taxon>Aphidoidea</taxon>
        <taxon>Aphididae</taxon>
        <taxon>Aphidini</taxon>
        <taxon>Melanaphis</taxon>
    </lineage>
</organism>
<dbReference type="GO" id="GO:0005634">
    <property type="term" value="C:nucleus"/>
    <property type="evidence" value="ECO:0007669"/>
    <property type="project" value="TreeGrafter"/>
</dbReference>
<dbReference type="PANTHER" id="PTHR10044">
    <property type="entry name" value="INHIBITOR OF APOPTOSIS"/>
    <property type="match status" value="1"/>
</dbReference>
<dbReference type="InterPro" id="IPR001370">
    <property type="entry name" value="BIR_rpt"/>
</dbReference>
<evidence type="ECO:0000256" key="2">
    <source>
        <dbReference type="ARBA" id="ARBA00022723"/>
    </source>
</evidence>
<dbReference type="SMART" id="SM00184">
    <property type="entry name" value="RING"/>
    <property type="match status" value="2"/>
</dbReference>
<sequence length="482" mass="56105">MAHQIAEEMTAMERCLLSFNETWPINFLRPYDMARAGFFYSGVNDEVECHVCGIEFYDWKHGDDPLQLHTRYFMHCPFIKEILASVDGRLRTFNNWPLIFLRPREMVDAGFFYTGKQDEVRCTECFLNVNAWKDGDVPLVEHRKQSRFCTLIQGFGDIYVTCGLYNSSVADVMFYKREKNIETWLHLEGIMQRLKPFGGNKMISFDARLKTFDNCPRTLKQDINTLCKAGFFYSGNGQTDFTTCYFCALTLSNWTDDDEPWINHAKWSKNCGHLFLNKSKNFVDKVHVVENFTINFNHLALFNLIAKQKNKCILWTKMKIQMTKKYLNGIQLTDNLFVKNQHHFSEILDHNSLPDCMLCKICFKEEIKVVFVPCGHAISCIECALTLIFCPICRFPLVKIMGVYLCMNEKNYENVQQVTSNSEMSSSNTLKHPMNCKVCHKKEMAAVLLPCKHIYTCDKCAEDISECSICRQNVYSLIKIYF</sequence>